<evidence type="ECO:0000256" key="2">
    <source>
        <dbReference type="ARBA" id="ARBA00022490"/>
    </source>
</evidence>
<dbReference type="Gene3D" id="3.40.109.10">
    <property type="entry name" value="NADH Oxidase"/>
    <property type="match status" value="1"/>
</dbReference>
<organism evidence="5 6">
    <name type="scientific">Serpentinicella alkaliphila</name>
    <dbReference type="NCBI Taxonomy" id="1734049"/>
    <lineage>
        <taxon>Bacteria</taxon>
        <taxon>Bacillati</taxon>
        <taxon>Bacillota</taxon>
        <taxon>Clostridia</taxon>
        <taxon>Peptostreptococcales</taxon>
        <taxon>Natronincolaceae</taxon>
        <taxon>Serpentinicella</taxon>
    </lineage>
</organism>
<evidence type="ECO:0000313" key="6">
    <source>
        <dbReference type="Proteomes" id="UP000295504"/>
    </source>
</evidence>
<keyword evidence="2" id="KW-0963">Cytoplasm</keyword>
<proteinExistence type="predicted"/>
<accession>A0A4R2TDG8</accession>
<dbReference type="RefSeq" id="WP_132849269.1">
    <property type="nucleotide sequence ID" value="NZ_CP058648.1"/>
</dbReference>
<comment type="subcellular location">
    <subcellularLocation>
        <location evidence="1">Cytoplasm</location>
    </subcellularLocation>
</comment>
<dbReference type="PANTHER" id="PTHR43035">
    <property type="entry name" value="FATTY ACID REPRESSION MUTANT PROTEIN 2-RELATED"/>
    <property type="match status" value="1"/>
</dbReference>
<dbReference type="InterPro" id="IPR000415">
    <property type="entry name" value="Nitroreductase-like"/>
</dbReference>
<dbReference type="OrthoDB" id="9810617at2"/>
<dbReference type="InterPro" id="IPR029479">
    <property type="entry name" value="Nitroreductase"/>
</dbReference>
<dbReference type="InterPro" id="IPR033877">
    <property type="entry name" value="Frm2/Hbn1"/>
</dbReference>
<dbReference type="GO" id="GO:0016491">
    <property type="term" value="F:oxidoreductase activity"/>
    <property type="evidence" value="ECO:0007669"/>
    <property type="project" value="UniProtKB-KW"/>
</dbReference>
<feature type="domain" description="Nitroreductase" evidence="4">
    <location>
        <begin position="12"/>
        <end position="180"/>
    </location>
</feature>
<reference evidence="5 6" key="1">
    <citation type="submission" date="2019-03" db="EMBL/GenBank/DDBJ databases">
        <title>Genomic Encyclopedia of Type Strains, Phase IV (KMG-IV): sequencing the most valuable type-strain genomes for metagenomic binning, comparative biology and taxonomic classification.</title>
        <authorList>
            <person name="Goeker M."/>
        </authorList>
    </citation>
    <scope>NUCLEOTIDE SEQUENCE [LARGE SCALE GENOMIC DNA]</scope>
    <source>
        <strain evidence="5 6">DSM 100013</strain>
    </source>
</reference>
<evidence type="ECO:0000256" key="1">
    <source>
        <dbReference type="ARBA" id="ARBA00004496"/>
    </source>
</evidence>
<dbReference type="AlphaFoldDB" id="A0A4R2TDG8"/>
<keyword evidence="3" id="KW-0560">Oxidoreductase</keyword>
<dbReference type="CDD" id="cd02140">
    <property type="entry name" value="Frm2-like"/>
    <property type="match status" value="1"/>
</dbReference>
<dbReference type="GO" id="GO:0034599">
    <property type="term" value="P:cellular response to oxidative stress"/>
    <property type="evidence" value="ECO:0007669"/>
    <property type="project" value="InterPro"/>
</dbReference>
<dbReference type="SUPFAM" id="SSF55469">
    <property type="entry name" value="FMN-dependent nitroreductase-like"/>
    <property type="match status" value="1"/>
</dbReference>
<evidence type="ECO:0000256" key="3">
    <source>
        <dbReference type="ARBA" id="ARBA00023002"/>
    </source>
</evidence>
<dbReference type="Proteomes" id="UP000295504">
    <property type="component" value="Unassembled WGS sequence"/>
</dbReference>
<protein>
    <recommendedName>
        <fullName evidence="4">Nitroreductase domain-containing protein</fullName>
    </recommendedName>
</protein>
<name>A0A4R2TDG8_9FIRM</name>
<dbReference type="PANTHER" id="PTHR43035:SF1">
    <property type="entry name" value="FATTY ACID REPRESSION MUTANT PROTEIN 2-RELATED"/>
    <property type="match status" value="1"/>
</dbReference>
<evidence type="ECO:0000313" key="5">
    <source>
        <dbReference type="EMBL" id="TCP99064.1"/>
    </source>
</evidence>
<dbReference type="GO" id="GO:0005737">
    <property type="term" value="C:cytoplasm"/>
    <property type="evidence" value="ECO:0007669"/>
    <property type="project" value="UniProtKB-SubCell"/>
</dbReference>
<sequence>MTEIKDYYSAVESRRSMYNINDEKIVPEQKIIEIVRHAVKHTPSSFNSQNGRAVILFGENHKELWDITKNILSKRVPKERFASTEKKLSSFASGYGTILFFEDLSVVENLQSRFPSYANNFPNWSLQSIGILQHIVWTGLELEGLGASLQHYNPLIDEEVKQRWNIQSSWRLVSQMPFGKPIAPADEKQFLPIEERVKVFY</sequence>
<comment type="caution">
    <text evidence="5">The sequence shown here is derived from an EMBL/GenBank/DDBJ whole genome shotgun (WGS) entry which is preliminary data.</text>
</comment>
<gene>
    <name evidence="5" type="ORF">EDD79_103727</name>
</gene>
<evidence type="ECO:0000259" key="4">
    <source>
        <dbReference type="Pfam" id="PF00881"/>
    </source>
</evidence>
<dbReference type="EMBL" id="SLYC01000037">
    <property type="protein sequence ID" value="TCP99064.1"/>
    <property type="molecule type" value="Genomic_DNA"/>
</dbReference>
<keyword evidence="6" id="KW-1185">Reference proteome</keyword>
<dbReference type="FunFam" id="3.40.109.10:FF:000001">
    <property type="entry name" value="Nitroreductase family"/>
    <property type="match status" value="1"/>
</dbReference>
<dbReference type="Pfam" id="PF00881">
    <property type="entry name" value="Nitroreductase"/>
    <property type="match status" value="1"/>
</dbReference>